<reference evidence="2" key="1">
    <citation type="journal article" date="2023" name="Front. Plant Sci.">
        <title>Chromosomal-level genome assembly of Melastoma candidum provides insights into trichome evolution.</title>
        <authorList>
            <person name="Zhong Y."/>
            <person name="Wu W."/>
            <person name="Sun C."/>
            <person name="Zou P."/>
            <person name="Liu Y."/>
            <person name="Dai S."/>
            <person name="Zhou R."/>
        </authorList>
    </citation>
    <scope>NUCLEOTIDE SEQUENCE [LARGE SCALE GENOMIC DNA]</scope>
</reference>
<dbReference type="Proteomes" id="UP001057402">
    <property type="component" value="Chromosome 3"/>
</dbReference>
<evidence type="ECO:0000313" key="2">
    <source>
        <dbReference type="Proteomes" id="UP001057402"/>
    </source>
</evidence>
<gene>
    <name evidence="1" type="ORF">MLD38_009714</name>
</gene>
<protein>
    <submittedName>
        <fullName evidence="1">Uncharacterized protein</fullName>
    </submittedName>
</protein>
<organism evidence="1 2">
    <name type="scientific">Melastoma candidum</name>
    <dbReference type="NCBI Taxonomy" id="119954"/>
    <lineage>
        <taxon>Eukaryota</taxon>
        <taxon>Viridiplantae</taxon>
        <taxon>Streptophyta</taxon>
        <taxon>Embryophyta</taxon>
        <taxon>Tracheophyta</taxon>
        <taxon>Spermatophyta</taxon>
        <taxon>Magnoliopsida</taxon>
        <taxon>eudicotyledons</taxon>
        <taxon>Gunneridae</taxon>
        <taxon>Pentapetalae</taxon>
        <taxon>rosids</taxon>
        <taxon>malvids</taxon>
        <taxon>Myrtales</taxon>
        <taxon>Melastomataceae</taxon>
        <taxon>Melastomatoideae</taxon>
        <taxon>Melastomateae</taxon>
        <taxon>Melastoma</taxon>
    </lineage>
</organism>
<accession>A0ACB9RYE0</accession>
<evidence type="ECO:0000313" key="1">
    <source>
        <dbReference type="EMBL" id="KAI4383935.1"/>
    </source>
</evidence>
<name>A0ACB9RYE0_9MYRT</name>
<comment type="caution">
    <text evidence="1">The sequence shown here is derived from an EMBL/GenBank/DDBJ whole genome shotgun (WGS) entry which is preliminary data.</text>
</comment>
<dbReference type="EMBL" id="CM042882">
    <property type="protein sequence ID" value="KAI4383935.1"/>
    <property type="molecule type" value="Genomic_DNA"/>
</dbReference>
<proteinExistence type="predicted"/>
<sequence length="82" mass="9053">MRGSKAPLPRRRLPQESQEYWESGDRQSILLPGGGEDGDDVLGLDQNTVHNSGLRATGPRKKRRWLASQRTELVGEKVSVAG</sequence>
<keyword evidence="2" id="KW-1185">Reference proteome</keyword>